<evidence type="ECO:0000256" key="2">
    <source>
        <dbReference type="ARBA" id="ARBA00022840"/>
    </source>
</evidence>
<sequence>MDYEIQAIQNEIAKESQLLAPLKTEIGKIIIGQEDMIDKLLIGLLSNGHILIEGVPGLAKTLTVNTLARALSTEFKRIQFTPDMLPADLIGTLIYNQKTGSFQVKKGPVFSSIILADEINRAPAKTQSALLEAMQERQVTIGDKTYPLDSTFLVIATQNPIEQHGTYPLPEAQVDRFMMKLKLGYPSKEEEHTILKIHGSGKQPETAPVLTKKDLEKARDLIHKVYTDEKIERYIVDITFATRKPKDYGLADIQ</sequence>
<dbReference type="CDD" id="cd00009">
    <property type="entry name" value="AAA"/>
    <property type="match status" value="1"/>
</dbReference>
<keyword evidence="2" id="KW-0067">ATP-binding</keyword>
<dbReference type="PANTHER" id="PTHR42759:SF1">
    <property type="entry name" value="MAGNESIUM-CHELATASE SUBUNIT CHLD"/>
    <property type="match status" value="1"/>
</dbReference>
<evidence type="ECO:0000256" key="1">
    <source>
        <dbReference type="ARBA" id="ARBA00022741"/>
    </source>
</evidence>
<dbReference type="Gene3D" id="3.40.50.300">
    <property type="entry name" value="P-loop containing nucleotide triphosphate hydrolases"/>
    <property type="match status" value="1"/>
</dbReference>
<dbReference type="AlphaFoldDB" id="A0A0F9B3Q9"/>
<evidence type="ECO:0000259" key="3">
    <source>
        <dbReference type="SMART" id="SM00382"/>
    </source>
</evidence>
<dbReference type="InterPro" id="IPR050764">
    <property type="entry name" value="CbbQ/NirQ/NorQ/GpvN"/>
</dbReference>
<dbReference type="Pfam" id="PF07726">
    <property type="entry name" value="AAA_3"/>
    <property type="match status" value="1"/>
</dbReference>
<dbReference type="InterPro" id="IPR011703">
    <property type="entry name" value="ATPase_AAA-3"/>
</dbReference>
<gene>
    <name evidence="4" type="ORF">LCGC14_2497460</name>
</gene>
<dbReference type="SUPFAM" id="SSF52540">
    <property type="entry name" value="P-loop containing nucleoside triphosphate hydrolases"/>
    <property type="match status" value="1"/>
</dbReference>
<dbReference type="GO" id="GO:0016887">
    <property type="term" value="F:ATP hydrolysis activity"/>
    <property type="evidence" value="ECO:0007669"/>
    <property type="project" value="InterPro"/>
</dbReference>
<dbReference type="EMBL" id="LAZR01039739">
    <property type="protein sequence ID" value="KKL16250.1"/>
    <property type="molecule type" value="Genomic_DNA"/>
</dbReference>
<dbReference type="FunFam" id="3.40.50.300:FF:000640">
    <property type="entry name" value="MoxR family ATPase"/>
    <property type="match status" value="1"/>
</dbReference>
<feature type="domain" description="AAA+ ATPase" evidence="3">
    <location>
        <begin position="46"/>
        <end position="187"/>
    </location>
</feature>
<dbReference type="GO" id="GO:0005524">
    <property type="term" value="F:ATP binding"/>
    <property type="evidence" value="ECO:0007669"/>
    <property type="project" value="UniProtKB-KW"/>
</dbReference>
<feature type="non-terminal residue" evidence="4">
    <location>
        <position position="254"/>
    </location>
</feature>
<comment type="caution">
    <text evidence="4">The sequence shown here is derived from an EMBL/GenBank/DDBJ whole genome shotgun (WGS) entry which is preliminary data.</text>
</comment>
<dbReference type="SMART" id="SM00382">
    <property type="entry name" value="AAA"/>
    <property type="match status" value="1"/>
</dbReference>
<protein>
    <recommendedName>
        <fullName evidence="3">AAA+ ATPase domain-containing protein</fullName>
    </recommendedName>
</protein>
<proteinExistence type="predicted"/>
<reference evidence="4" key="1">
    <citation type="journal article" date="2015" name="Nature">
        <title>Complex archaea that bridge the gap between prokaryotes and eukaryotes.</title>
        <authorList>
            <person name="Spang A."/>
            <person name="Saw J.H."/>
            <person name="Jorgensen S.L."/>
            <person name="Zaremba-Niedzwiedzka K."/>
            <person name="Martijn J."/>
            <person name="Lind A.E."/>
            <person name="van Eijk R."/>
            <person name="Schleper C."/>
            <person name="Guy L."/>
            <person name="Ettema T.J."/>
        </authorList>
    </citation>
    <scope>NUCLEOTIDE SEQUENCE</scope>
</reference>
<keyword evidence="1" id="KW-0547">Nucleotide-binding</keyword>
<dbReference type="InterPro" id="IPR027417">
    <property type="entry name" value="P-loop_NTPase"/>
</dbReference>
<dbReference type="Gene3D" id="1.10.8.80">
    <property type="entry name" value="Magnesium chelatase subunit I, C-Terminal domain"/>
    <property type="match status" value="1"/>
</dbReference>
<name>A0A0F9B3Q9_9ZZZZ</name>
<accession>A0A0F9B3Q9</accession>
<dbReference type="InterPro" id="IPR003593">
    <property type="entry name" value="AAA+_ATPase"/>
</dbReference>
<dbReference type="PANTHER" id="PTHR42759">
    <property type="entry name" value="MOXR FAMILY PROTEIN"/>
    <property type="match status" value="1"/>
</dbReference>
<organism evidence="4">
    <name type="scientific">marine sediment metagenome</name>
    <dbReference type="NCBI Taxonomy" id="412755"/>
    <lineage>
        <taxon>unclassified sequences</taxon>
        <taxon>metagenomes</taxon>
        <taxon>ecological metagenomes</taxon>
    </lineage>
</organism>
<evidence type="ECO:0000313" key="4">
    <source>
        <dbReference type="EMBL" id="KKL16250.1"/>
    </source>
</evidence>